<feature type="disulfide bond" evidence="1">
    <location>
        <begin position="171"/>
        <end position="181"/>
    </location>
</feature>
<dbReference type="PROSITE" id="PS51367">
    <property type="entry name" value="THAUMATIN_2"/>
    <property type="match status" value="1"/>
</dbReference>
<proteinExistence type="predicted"/>
<sequence>RNIKITNNCPEGLYPAIIGSGGIPLSQTGFYLASNDARTVSIPSSWVGRVWARTNCTFDGNGRGYCSTGDCDKKLMCGATSGEKPHTIAEFTVMGHKNETYYDISTVDGHNVDMAIIPEESAGAGAPHWCPYELLLTPPKERSKSDDDIQGDYFSPCHSACSKWGRDQDCCSGEYDDPEKCKPGLYSKRIKSVCPDAYSFAYDDLSTFMLPSGLGFEVIFC</sequence>
<evidence type="ECO:0000256" key="1">
    <source>
        <dbReference type="PIRSR" id="PIRSR002703-1"/>
    </source>
</evidence>
<dbReference type="InterPro" id="IPR037176">
    <property type="entry name" value="Osmotin/thaumatin-like_sf"/>
</dbReference>
<gene>
    <name evidence="2" type="ORF">B9Z19DRAFT_945444</name>
</gene>
<feature type="non-terminal residue" evidence="2">
    <location>
        <position position="1"/>
    </location>
</feature>
<feature type="disulfide bond" evidence="1">
    <location>
        <begin position="56"/>
        <end position="66"/>
    </location>
</feature>
<protein>
    <submittedName>
        <fullName evidence="2">Thaumatin</fullName>
    </submittedName>
</protein>
<dbReference type="EMBL" id="NESQ01000099">
    <property type="protein sequence ID" value="PUU79140.1"/>
    <property type="molecule type" value="Genomic_DNA"/>
</dbReference>
<dbReference type="Proteomes" id="UP000244722">
    <property type="component" value="Unassembled WGS sequence"/>
</dbReference>
<dbReference type="FunFam" id="2.60.110.10:FF:000004">
    <property type="entry name" value="THAUMATIN-LIKE PROTEIN 1"/>
    <property type="match status" value="1"/>
</dbReference>
<dbReference type="Pfam" id="PF00314">
    <property type="entry name" value="Thaumatin"/>
    <property type="match status" value="1"/>
</dbReference>
<keyword evidence="1" id="KW-1015">Disulfide bond</keyword>
<feature type="disulfide bond" evidence="1">
    <location>
        <begin position="130"/>
        <end position="194"/>
    </location>
</feature>
<dbReference type="SMART" id="SM00205">
    <property type="entry name" value="THN"/>
    <property type="match status" value="1"/>
</dbReference>
<dbReference type="STRING" id="42251.A0A2T6ZUH0"/>
<dbReference type="PIRSF" id="PIRSF002703">
    <property type="entry name" value="Thaumatin"/>
    <property type="match status" value="1"/>
</dbReference>
<dbReference type="InterPro" id="IPR001938">
    <property type="entry name" value="Thaumatin"/>
</dbReference>
<dbReference type="Gene3D" id="2.60.110.10">
    <property type="entry name" value="Thaumatin"/>
    <property type="match status" value="1"/>
</dbReference>
<dbReference type="AlphaFoldDB" id="A0A2T6ZUH0"/>
<feature type="non-terminal residue" evidence="2">
    <location>
        <position position="221"/>
    </location>
</feature>
<evidence type="ECO:0000313" key="2">
    <source>
        <dbReference type="EMBL" id="PUU79140.1"/>
    </source>
</evidence>
<dbReference type="PRINTS" id="PR00347">
    <property type="entry name" value="THAUMATIN"/>
</dbReference>
<reference evidence="2 3" key="1">
    <citation type="submission" date="2017-04" db="EMBL/GenBank/DDBJ databases">
        <title>Draft genome sequence of Tuber borchii Vittad., a whitish edible truffle.</title>
        <authorList>
            <consortium name="DOE Joint Genome Institute"/>
            <person name="Murat C."/>
            <person name="Kuo A."/>
            <person name="Barry K.W."/>
            <person name="Clum A."/>
            <person name="Dockter R.B."/>
            <person name="Fauchery L."/>
            <person name="Iotti M."/>
            <person name="Kohler A."/>
            <person name="Labutti K."/>
            <person name="Lindquist E.A."/>
            <person name="Lipzen A."/>
            <person name="Ohm R.A."/>
            <person name="Wang M."/>
            <person name="Grigoriev I.V."/>
            <person name="Zambonelli A."/>
            <person name="Martin F.M."/>
        </authorList>
    </citation>
    <scope>NUCLEOTIDE SEQUENCE [LARGE SCALE GENOMIC DNA]</scope>
    <source>
        <strain evidence="2 3">Tbo3840</strain>
    </source>
</reference>
<evidence type="ECO:0000313" key="3">
    <source>
        <dbReference type="Proteomes" id="UP000244722"/>
    </source>
</evidence>
<feature type="disulfide bond" evidence="1">
    <location>
        <begin position="71"/>
        <end position="77"/>
    </location>
</feature>
<keyword evidence="3" id="KW-1185">Reference proteome</keyword>
<feature type="disulfide bond" evidence="1">
    <location>
        <begin position="9"/>
        <end position="221"/>
    </location>
</feature>
<dbReference type="OrthoDB" id="202203at2759"/>
<name>A0A2T6ZUH0_TUBBO</name>
<organism evidence="2 3">
    <name type="scientific">Tuber borchii</name>
    <name type="common">White truffle</name>
    <dbReference type="NCBI Taxonomy" id="42251"/>
    <lineage>
        <taxon>Eukaryota</taxon>
        <taxon>Fungi</taxon>
        <taxon>Dikarya</taxon>
        <taxon>Ascomycota</taxon>
        <taxon>Pezizomycotina</taxon>
        <taxon>Pezizomycetes</taxon>
        <taxon>Pezizales</taxon>
        <taxon>Tuberaceae</taxon>
        <taxon>Tuber</taxon>
    </lineage>
</organism>
<comment type="caution">
    <text evidence="2">The sequence shown here is derived from an EMBL/GenBank/DDBJ whole genome shotgun (WGS) entry which is preliminary data.</text>
</comment>
<dbReference type="SUPFAM" id="SSF49870">
    <property type="entry name" value="Osmotin, thaumatin-like protein"/>
    <property type="match status" value="1"/>
</dbReference>
<accession>A0A2T6ZUH0</accession>
<dbReference type="PANTHER" id="PTHR31048">
    <property type="entry name" value="OS03G0233200 PROTEIN"/>
    <property type="match status" value="1"/>
</dbReference>
<feature type="disulfide bond" evidence="1">
    <location>
        <begin position="161"/>
        <end position="170"/>
    </location>
</feature>